<evidence type="ECO:0000313" key="2">
    <source>
        <dbReference type="Proteomes" id="UP000751190"/>
    </source>
</evidence>
<accession>A0A8J5XEN6</accession>
<dbReference type="Proteomes" id="UP000751190">
    <property type="component" value="Unassembled WGS sequence"/>
</dbReference>
<keyword evidence="2" id="KW-1185">Reference proteome</keyword>
<gene>
    <name evidence="1" type="ORF">KFE25_013028</name>
</gene>
<sequence length="119" mass="13498">MGADNSTSAARYVNDFELIIRASKDLEHMFETTFGLPDIKDSGLHDKISAARVNDQPLPPDLVRRLRKIVTIRNKLVHDHDFNAIPDRATFIKEYDDAMAELRRLANVREPAVSACCMM</sequence>
<proteinExistence type="predicted"/>
<evidence type="ECO:0000313" key="1">
    <source>
        <dbReference type="EMBL" id="KAG8459392.1"/>
    </source>
</evidence>
<comment type="caution">
    <text evidence="1">The sequence shown here is derived from an EMBL/GenBank/DDBJ whole genome shotgun (WGS) entry which is preliminary data.</text>
</comment>
<dbReference type="OrthoDB" id="10261355at2759"/>
<dbReference type="EMBL" id="JAGTXO010000041">
    <property type="protein sequence ID" value="KAG8459392.1"/>
    <property type="molecule type" value="Genomic_DNA"/>
</dbReference>
<protein>
    <recommendedName>
        <fullName evidence="3">DUF4145 domain-containing protein</fullName>
    </recommendedName>
</protein>
<evidence type="ECO:0008006" key="3">
    <source>
        <dbReference type="Google" id="ProtNLM"/>
    </source>
</evidence>
<dbReference type="OMA" id="RFIWRVA"/>
<reference evidence="1" key="1">
    <citation type="submission" date="2021-05" db="EMBL/GenBank/DDBJ databases">
        <title>The genome of the haptophyte Pavlova lutheri (Diacronema luteri, Pavlovales) - a model for lipid biosynthesis in eukaryotic algae.</title>
        <authorList>
            <person name="Hulatt C.J."/>
            <person name="Posewitz M.C."/>
        </authorList>
    </citation>
    <scope>NUCLEOTIDE SEQUENCE</scope>
    <source>
        <strain evidence="1">NIVA-4/92</strain>
    </source>
</reference>
<name>A0A8J5XEN6_DIALT</name>
<organism evidence="1 2">
    <name type="scientific">Diacronema lutheri</name>
    <name type="common">Unicellular marine alga</name>
    <name type="synonym">Monochrysis lutheri</name>
    <dbReference type="NCBI Taxonomy" id="2081491"/>
    <lineage>
        <taxon>Eukaryota</taxon>
        <taxon>Haptista</taxon>
        <taxon>Haptophyta</taxon>
        <taxon>Pavlovophyceae</taxon>
        <taxon>Pavlovales</taxon>
        <taxon>Pavlovaceae</taxon>
        <taxon>Diacronema</taxon>
    </lineage>
</organism>
<dbReference type="AlphaFoldDB" id="A0A8J5XEN6"/>